<reference evidence="1 2" key="1">
    <citation type="submission" date="2020-05" db="EMBL/GenBank/DDBJ databases">
        <title>Paenibacillus glebae, sp. nov., Paenibacillus humi sp. nov., Paenibacillus pedi sp. nov., Paenibacillus terrestris sp. nov. and Paenibacillus terricola sp. nov., isolated from a forest top soil sample.</title>
        <authorList>
            <person name="Qi S."/>
            <person name="Carlier A."/>
            <person name="Cnockaert M."/>
            <person name="Vandamme P."/>
        </authorList>
    </citation>
    <scope>NUCLEOTIDE SEQUENCE [LARGE SCALE GENOMIC DNA]</scope>
    <source>
        <strain evidence="1 2">LMG 29502</strain>
    </source>
</reference>
<evidence type="ECO:0000313" key="2">
    <source>
        <dbReference type="Proteomes" id="UP000711047"/>
    </source>
</evidence>
<keyword evidence="2" id="KW-1185">Reference proteome</keyword>
<dbReference type="EMBL" id="JABMKX010000002">
    <property type="protein sequence ID" value="NQX44432.1"/>
    <property type="molecule type" value="Genomic_DNA"/>
</dbReference>
<accession>A0ABX2DJD8</accession>
<organism evidence="1 2">
    <name type="scientific">Paenibacillus tritici</name>
    <dbReference type="NCBI Taxonomy" id="1873425"/>
    <lineage>
        <taxon>Bacteria</taxon>
        <taxon>Bacillati</taxon>
        <taxon>Bacillota</taxon>
        <taxon>Bacilli</taxon>
        <taxon>Bacillales</taxon>
        <taxon>Paenibacillaceae</taxon>
        <taxon>Paenibacillus</taxon>
    </lineage>
</organism>
<evidence type="ECO:0008006" key="3">
    <source>
        <dbReference type="Google" id="ProtNLM"/>
    </source>
</evidence>
<name>A0ABX2DJD8_9BACL</name>
<gene>
    <name evidence="1" type="ORF">HQN87_03720</name>
</gene>
<protein>
    <recommendedName>
        <fullName evidence="3">DUF2357 domain-containing protein</fullName>
    </recommendedName>
</protein>
<sequence>MHLYFPTSSLNFNDFFATESISPKKFYSDRIFGTKRHFVTEWNIDDNYLTWFTSIPSFELLKNQDSEYEEYPLIIELECEPEKDGFCRIDDDIYTVNKTIYFNTNNVSFLFLSESVLNKILIKSRLVDETKLVEKYKYNMSVIEGQQVKLFNKPALQEILSFNENIDENLKNDKIFNNIKGFLYAWISKGWLSEYKKNQMYISLFENYREKLNQTILLSNQLMLDTTELLNYVQKQSKKNSVKNIQLDLFPIEHIRDNKLLSLKPVFGANELENKAFEIILNTILQYPKSKVGEVGHTELEQLVSKVKNELLLKLGDVNEYRSDIDAIQKKVADRITEMNIEQIHSLSLKSFMIFLMKCNNIDEMETYMKDRNVDDEYISYSFLGAFFGFSGLSRRVTYELLDGNNSKLFNQIDKELNHLHKQLETNNSKIIKNNLTNNFINNKKNDDMHLLNTKNNEEFYLKRKLIEELSYIKSAKAIRRYLKKPSPLKINNDTDAFLNQDIKGITMLFKTINSDTNLYIYLVHKNYVTIQEKDNFKTMLDELHLNKSYCQGDYPVFSYKKEVKNKNLELNFDDYKQLYSYVMQLKK</sequence>
<proteinExistence type="predicted"/>
<evidence type="ECO:0000313" key="1">
    <source>
        <dbReference type="EMBL" id="NQX44432.1"/>
    </source>
</evidence>
<dbReference type="RefSeq" id="WP_173128018.1">
    <property type="nucleotide sequence ID" value="NZ_JABMKX010000002.1"/>
</dbReference>
<dbReference type="Proteomes" id="UP000711047">
    <property type="component" value="Unassembled WGS sequence"/>
</dbReference>
<comment type="caution">
    <text evidence="1">The sequence shown here is derived from an EMBL/GenBank/DDBJ whole genome shotgun (WGS) entry which is preliminary data.</text>
</comment>